<sequence>MKGKNSLDRRVKNFSRNGGKDQHLQVSLFLEVHILELTLTLAQSPER</sequence>
<gene>
    <name evidence="1" type="ORF">AT9943_LOCUS20650</name>
</gene>
<name>A0A7G2FIQ0_ARATH</name>
<evidence type="ECO:0000313" key="2">
    <source>
        <dbReference type="Proteomes" id="UP000516314"/>
    </source>
</evidence>
<reference evidence="1 2" key="1">
    <citation type="submission" date="2020-09" db="EMBL/GenBank/DDBJ databases">
        <authorList>
            <person name="Ashkenazy H."/>
        </authorList>
    </citation>
    <scope>NUCLEOTIDE SEQUENCE [LARGE SCALE GENOMIC DNA]</scope>
    <source>
        <strain evidence="2">cv. Cdm-0</strain>
    </source>
</reference>
<protein>
    <submittedName>
        <fullName evidence="1">(thale cress) hypothetical protein</fullName>
    </submittedName>
</protein>
<accession>A0A7G2FIQ0</accession>
<dbReference type="EMBL" id="LR881470">
    <property type="protein sequence ID" value="CAD5333287.1"/>
    <property type="molecule type" value="Genomic_DNA"/>
</dbReference>
<dbReference type="AlphaFoldDB" id="A0A7G2FIQ0"/>
<proteinExistence type="predicted"/>
<organism evidence="1 2">
    <name type="scientific">Arabidopsis thaliana</name>
    <name type="common">Mouse-ear cress</name>
    <dbReference type="NCBI Taxonomy" id="3702"/>
    <lineage>
        <taxon>Eukaryota</taxon>
        <taxon>Viridiplantae</taxon>
        <taxon>Streptophyta</taxon>
        <taxon>Embryophyta</taxon>
        <taxon>Tracheophyta</taxon>
        <taxon>Spermatophyta</taxon>
        <taxon>Magnoliopsida</taxon>
        <taxon>eudicotyledons</taxon>
        <taxon>Gunneridae</taxon>
        <taxon>Pentapetalae</taxon>
        <taxon>rosids</taxon>
        <taxon>malvids</taxon>
        <taxon>Brassicales</taxon>
        <taxon>Brassicaceae</taxon>
        <taxon>Camelineae</taxon>
        <taxon>Arabidopsis</taxon>
    </lineage>
</organism>
<dbReference type="Proteomes" id="UP000516314">
    <property type="component" value="Chromosome 5"/>
</dbReference>
<evidence type="ECO:0000313" key="1">
    <source>
        <dbReference type="EMBL" id="CAD5333287.1"/>
    </source>
</evidence>